<dbReference type="EMBL" id="VFIA01000005">
    <property type="protein sequence ID" value="MBC3790683.1"/>
    <property type="molecule type" value="Genomic_DNA"/>
</dbReference>
<evidence type="ECO:0000313" key="3">
    <source>
        <dbReference type="Proteomes" id="UP000700732"/>
    </source>
</evidence>
<dbReference type="PANTHER" id="PTHR35446:SF2">
    <property type="entry name" value="CARBOXYMUCONOLACTONE DECARBOXYLASE-LIKE DOMAIN-CONTAINING PROTEIN"/>
    <property type="match status" value="1"/>
</dbReference>
<keyword evidence="3" id="KW-1185">Reference proteome</keyword>
<evidence type="ECO:0000259" key="1">
    <source>
        <dbReference type="Pfam" id="PF02627"/>
    </source>
</evidence>
<organism evidence="2 3">
    <name type="scientific">Spirosoma utsteinense</name>
    <dbReference type="NCBI Taxonomy" id="2585773"/>
    <lineage>
        <taxon>Bacteria</taxon>
        <taxon>Pseudomonadati</taxon>
        <taxon>Bacteroidota</taxon>
        <taxon>Cytophagia</taxon>
        <taxon>Cytophagales</taxon>
        <taxon>Cytophagaceae</taxon>
        <taxon>Spirosoma</taxon>
    </lineage>
</organism>
<accession>A0ABR6W2B5</accession>
<sequence>MQSNYPFTIVPYEEATPEVKLIYDDTKRALGLPFVLNWFACQGSNPLLLQGNWTKLRTTLVEGSVPNLIKQLIIYNVSAQRGCQYCAKAHAVFANAMGKSLGDNFVVTENLDSDLIPVSYRTAVKVVTKAALQSASVTATDFEQLADAGFDQGEIQELMAQADLVNMLNTIADISGIKIDNALLEIDS</sequence>
<dbReference type="SUPFAM" id="SSF69118">
    <property type="entry name" value="AhpD-like"/>
    <property type="match status" value="1"/>
</dbReference>
<proteinExistence type="predicted"/>
<comment type="caution">
    <text evidence="2">The sequence shown here is derived from an EMBL/GenBank/DDBJ whole genome shotgun (WGS) entry which is preliminary data.</text>
</comment>
<reference evidence="2 3" key="1">
    <citation type="submission" date="2019-06" db="EMBL/GenBank/DDBJ databases">
        <title>Spirosoma utsteinense sp. nov. isolated from Antarctic ice-free soils.</title>
        <authorList>
            <person name="Tahon G."/>
        </authorList>
    </citation>
    <scope>NUCLEOTIDE SEQUENCE [LARGE SCALE GENOMIC DNA]</scope>
    <source>
        <strain evidence="2 3">LMG 31447</strain>
    </source>
</reference>
<feature type="domain" description="Carboxymuconolactone decarboxylase-like" evidence="1">
    <location>
        <begin position="52"/>
        <end position="100"/>
    </location>
</feature>
<gene>
    <name evidence="2" type="ORF">FH603_1173</name>
</gene>
<dbReference type="RefSeq" id="WP_186736503.1">
    <property type="nucleotide sequence ID" value="NZ_VFIA01000005.1"/>
</dbReference>
<dbReference type="InterPro" id="IPR029032">
    <property type="entry name" value="AhpD-like"/>
</dbReference>
<dbReference type="InterPro" id="IPR003779">
    <property type="entry name" value="CMD-like"/>
</dbReference>
<dbReference type="Proteomes" id="UP000700732">
    <property type="component" value="Unassembled WGS sequence"/>
</dbReference>
<dbReference type="PANTHER" id="PTHR35446">
    <property type="entry name" value="SI:CH211-175M2.5"/>
    <property type="match status" value="1"/>
</dbReference>
<dbReference type="Pfam" id="PF02627">
    <property type="entry name" value="CMD"/>
    <property type="match status" value="1"/>
</dbReference>
<evidence type="ECO:0000313" key="2">
    <source>
        <dbReference type="EMBL" id="MBC3790683.1"/>
    </source>
</evidence>
<name>A0ABR6W2B5_9BACT</name>
<dbReference type="Gene3D" id="1.20.1290.10">
    <property type="entry name" value="AhpD-like"/>
    <property type="match status" value="1"/>
</dbReference>
<protein>
    <submittedName>
        <fullName evidence="2">AhpD family alkylhydroperoxidase</fullName>
    </submittedName>
</protein>